<sequence>MSRFFRRKKTDEKEDGTAKAEPVEAAEAEIVEDEKTVDAPDIVEESAAEEVPVIKGETIPYHSEIQERLMYMFNDSIIGAGIEGTDEFYIEFMAMGERFWIGKAPLGEIEIKTGAMTDQDAHVRIANDVVSDLLSAANFSEFSKIFIQYYKSAEAGKFVKIEVRKPITDLNRRGYARVPIMKLLIGSAR</sequence>
<accession>X0Z0Q2</accession>
<dbReference type="EMBL" id="BART01005790">
    <property type="protein sequence ID" value="GAG54068.1"/>
    <property type="molecule type" value="Genomic_DNA"/>
</dbReference>
<feature type="region of interest" description="Disordered" evidence="1">
    <location>
        <begin position="1"/>
        <end position="37"/>
    </location>
</feature>
<feature type="compositionally biased region" description="Basic and acidic residues" evidence="1">
    <location>
        <begin position="9"/>
        <end position="22"/>
    </location>
</feature>
<organism evidence="2">
    <name type="scientific">marine sediment metagenome</name>
    <dbReference type="NCBI Taxonomy" id="412755"/>
    <lineage>
        <taxon>unclassified sequences</taxon>
        <taxon>metagenomes</taxon>
        <taxon>ecological metagenomes</taxon>
    </lineage>
</organism>
<dbReference type="AlphaFoldDB" id="X0Z0Q2"/>
<reference evidence="2" key="1">
    <citation type="journal article" date="2014" name="Front. Microbiol.">
        <title>High frequency of phylogenetically diverse reductive dehalogenase-homologous genes in deep subseafloor sedimentary metagenomes.</title>
        <authorList>
            <person name="Kawai M."/>
            <person name="Futagami T."/>
            <person name="Toyoda A."/>
            <person name="Takaki Y."/>
            <person name="Nishi S."/>
            <person name="Hori S."/>
            <person name="Arai W."/>
            <person name="Tsubouchi T."/>
            <person name="Morono Y."/>
            <person name="Uchiyama I."/>
            <person name="Ito T."/>
            <person name="Fujiyama A."/>
            <person name="Inagaki F."/>
            <person name="Takami H."/>
        </authorList>
    </citation>
    <scope>NUCLEOTIDE SEQUENCE</scope>
    <source>
        <strain evidence="2">Expedition CK06-06</strain>
    </source>
</reference>
<proteinExistence type="predicted"/>
<comment type="caution">
    <text evidence="2">The sequence shown here is derived from an EMBL/GenBank/DDBJ whole genome shotgun (WGS) entry which is preliminary data.</text>
</comment>
<name>X0Z0Q2_9ZZZZ</name>
<evidence type="ECO:0000256" key="1">
    <source>
        <dbReference type="SAM" id="MobiDB-lite"/>
    </source>
</evidence>
<gene>
    <name evidence="2" type="ORF">S01H4_13120</name>
</gene>
<evidence type="ECO:0000313" key="2">
    <source>
        <dbReference type="EMBL" id="GAG54068.1"/>
    </source>
</evidence>
<protein>
    <submittedName>
        <fullName evidence="2">Uncharacterized protein</fullName>
    </submittedName>
</protein>